<keyword evidence="8 12" id="KW-0472">Membrane</keyword>
<dbReference type="GO" id="GO:0015627">
    <property type="term" value="C:type II protein secretion system complex"/>
    <property type="evidence" value="ECO:0007669"/>
    <property type="project" value="InterPro"/>
</dbReference>
<keyword evidence="6 12" id="KW-0812">Transmembrane</keyword>
<dbReference type="Pfam" id="PF07963">
    <property type="entry name" value="N_methyl"/>
    <property type="match status" value="1"/>
</dbReference>
<evidence type="ECO:0000256" key="4">
    <source>
        <dbReference type="ARBA" id="ARBA00022481"/>
    </source>
</evidence>
<keyword evidence="4" id="KW-0488">Methylation</keyword>
<keyword evidence="5" id="KW-0997">Cell inner membrane</keyword>
<name>A0A4V3EPG6_9GAMM</name>
<evidence type="ECO:0000256" key="8">
    <source>
        <dbReference type="ARBA" id="ARBA00023136"/>
    </source>
</evidence>
<reference evidence="14 15" key="1">
    <citation type="submission" date="2019-03" db="EMBL/GenBank/DDBJ databases">
        <title>Genomic Encyclopedia of Type Strains, Phase IV (KMG-IV): sequencing the most valuable type-strain genomes for metagenomic binning, comparative biology and taxonomic classification.</title>
        <authorList>
            <person name="Goeker M."/>
        </authorList>
    </citation>
    <scope>NUCLEOTIDE SEQUENCE [LARGE SCALE GENOMIC DNA]</scope>
    <source>
        <strain evidence="14 15">DSM 15505</strain>
    </source>
</reference>
<feature type="compositionally biased region" description="Polar residues" evidence="11">
    <location>
        <begin position="175"/>
        <end position="186"/>
    </location>
</feature>
<dbReference type="GO" id="GO:0005886">
    <property type="term" value="C:plasma membrane"/>
    <property type="evidence" value="ECO:0007669"/>
    <property type="project" value="UniProtKB-SubCell"/>
</dbReference>
<dbReference type="GO" id="GO:0015628">
    <property type="term" value="P:protein secretion by the type II secretion system"/>
    <property type="evidence" value="ECO:0007669"/>
    <property type="project" value="InterPro"/>
</dbReference>
<organism evidence="14 15">
    <name type="scientific">Halospina denitrificans</name>
    <dbReference type="NCBI Taxonomy" id="332522"/>
    <lineage>
        <taxon>Bacteria</taxon>
        <taxon>Pseudomonadati</taxon>
        <taxon>Pseudomonadota</taxon>
        <taxon>Gammaproteobacteria</taxon>
        <taxon>Halospina</taxon>
    </lineage>
</organism>
<evidence type="ECO:0000256" key="3">
    <source>
        <dbReference type="ARBA" id="ARBA00022475"/>
    </source>
</evidence>
<keyword evidence="7 12" id="KW-1133">Transmembrane helix</keyword>
<evidence type="ECO:0000259" key="13">
    <source>
        <dbReference type="Pfam" id="PF12019"/>
    </source>
</evidence>
<keyword evidence="15" id="KW-1185">Reference proteome</keyword>
<feature type="domain" description="General secretion pathway GspH" evidence="13">
    <location>
        <begin position="46"/>
        <end position="160"/>
    </location>
</feature>
<feature type="region of interest" description="Disordered" evidence="11">
    <location>
        <begin position="167"/>
        <end position="186"/>
    </location>
</feature>
<dbReference type="RefSeq" id="WP_133737290.1">
    <property type="nucleotide sequence ID" value="NZ_SOAX01000008.1"/>
</dbReference>
<evidence type="ECO:0000256" key="5">
    <source>
        <dbReference type="ARBA" id="ARBA00022519"/>
    </source>
</evidence>
<comment type="subcellular location">
    <subcellularLocation>
        <location evidence="1">Cell inner membrane</location>
        <topology evidence="1">Single-pass membrane protein</topology>
    </subcellularLocation>
</comment>
<dbReference type="AlphaFoldDB" id="A0A4V3EPG6"/>
<proteinExistence type="inferred from homology"/>
<feature type="transmembrane region" description="Helical" evidence="12">
    <location>
        <begin position="13"/>
        <end position="35"/>
    </location>
</feature>
<dbReference type="NCBIfam" id="TIGR02532">
    <property type="entry name" value="IV_pilin_GFxxxE"/>
    <property type="match status" value="1"/>
</dbReference>
<comment type="similarity">
    <text evidence="9">Belongs to the GSP H family.</text>
</comment>
<dbReference type="Gene3D" id="3.55.40.10">
    <property type="entry name" value="minor pseudopilin epsh domain"/>
    <property type="match status" value="1"/>
</dbReference>
<dbReference type="InterPro" id="IPR045584">
    <property type="entry name" value="Pilin-like"/>
</dbReference>
<dbReference type="EMBL" id="SOAX01000008">
    <property type="protein sequence ID" value="TDT37128.1"/>
    <property type="molecule type" value="Genomic_DNA"/>
</dbReference>
<evidence type="ECO:0000256" key="7">
    <source>
        <dbReference type="ARBA" id="ARBA00022989"/>
    </source>
</evidence>
<dbReference type="InterPro" id="IPR022346">
    <property type="entry name" value="T2SS_GspH"/>
</dbReference>
<evidence type="ECO:0000313" key="14">
    <source>
        <dbReference type="EMBL" id="TDT37128.1"/>
    </source>
</evidence>
<sequence>MNREQNGLTLVELIIVVALLALLATTMIPALGGFIERVERQTTMKDMYHAFQLARAEAVANSTVVTICPLDENQECNGNWQQKVHAFLDPDSQRRLTDQDAVLRTVPSPGNGNWSANVGNSGYFQYRPDGMVRGTLGNLVYCPDSGDAHHAGQLIINMGGRVRYARDHSGDGIAQDSQGDPISCTD</sequence>
<dbReference type="SUPFAM" id="SSF54523">
    <property type="entry name" value="Pili subunits"/>
    <property type="match status" value="1"/>
</dbReference>
<protein>
    <recommendedName>
        <fullName evidence="2">Type II secretion system protein H</fullName>
    </recommendedName>
    <alternativeName>
        <fullName evidence="10">General secretion pathway protein H</fullName>
    </alternativeName>
</protein>
<evidence type="ECO:0000256" key="10">
    <source>
        <dbReference type="ARBA" id="ARBA00030775"/>
    </source>
</evidence>
<dbReference type="InterPro" id="IPR012902">
    <property type="entry name" value="N_methyl_site"/>
</dbReference>
<evidence type="ECO:0000256" key="12">
    <source>
        <dbReference type="SAM" id="Phobius"/>
    </source>
</evidence>
<dbReference type="Pfam" id="PF12019">
    <property type="entry name" value="GspH"/>
    <property type="match status" value="1"/>
</dbReference>
<comment type="caution">
    <text evidence="14">The sequence shown here is derived from an EMBL/GenBank/DDBJ whole genome shotgun (WGS) entry which is preliminary data.</text>
</comment>
<dbReference type="Proteomes" id="UP000295830">
    <property type="component" value="Unassembled WGS sequence"/>
</dbReference>
<evidence type="ECO:0000256" key="2">
    <source>
        <dbReference type="ARBA" id="ARBA00021549"/>
    </source>
</evidence>
<evidence type="ECO:0000256" key="6">
    <source>
        <dbReference type="ARBA" id="ARBA00022692"/>
    </source>
</evidence>
<evidence type="ECO:0000313" key="15">
    <source>
        <dbReference type="Proteomes" id="UP000295830"/>
    </source>
</evidence>
<gene>
    <name evidence="14" type="ORF">DES49_3080</name>
</gene>
<evidence type="ECO:0000256" key="11">
    <source>
        <dbReference type="SAM" id="MobiDB-lite"/>
    </source>
</evidence>
<keyword evidence="3" id="KW-1003">Cell membrane</keyword>
<evidence type="ECO:0000256" key="9">
    <source>
        <dbReference type="ARBA" id="ARBA00025772"/>
    </source>
</evidence>
<accession>A0A4V3EPG6</accession>
<evidence type="ECO:0000256" key="1">
    <source>
        <dbReference type="ARBA" id="ARBA00004377"/>
    </source>
</evidence>
<dbReference type="OrthoDB" id="6198194at2"/>